<name>A0A1S8A870_ROSNE</name>
<dbReference type="PANTHER" id="PTHR46494:SF1">
    <property type="entry name" value="CORA FAMILY METAL ION TRANSPORTER (EUROFUNG)"/>
    <property type="match status" value="1"/>
</dbReference>
<protein>
    <submittedName>
        <fullName evidence="6">Putative Mg2+ transporter</fullName>
    </submittedName>
</protein>
<dbReference type="Proteomes" id="UP000054516">
    <property type="component" value="Unassembled WGS sequence"/>
</dbReference>
<evidence type="ECO:0000256" key="2">
    <source>
        <dbReference type="ARBA" id="ARBA00022692"/>
    </source>
</evidence>
<evidence type="ECO:0000256" key="5">
    <source>
        <dbReference type="SAM" id="Phobius"/>
    </source>
</evidence>
<dbReference type="PANTHER" id="PTHR46494">
    <property type="entry name" value="CORA FAMILY METAL ION TRANSPORTER (EUROFUNG)"/>
    <property type="match status" value="1"/>
</dbReference>
<dbReference type="OrthoDB" id="5430750at2759"/>
<dbReference type="EMBL" id="DF977468">
    <property type="protein sequence ID" value="GAW26162.1"/>
    <property type="molecule type" value="Genomic_DNA"/>
</dbReference>
<sequence length="500" mass="57856">MQGCAQCEIGFRTFEDGIAHLRDTHFCTDGGVPLDSTCEGQRLWLRTATQVRIEARVNTFLSLIEECTDAFKKLAKIADDLRSGSLKFRDAEDTHGYPVFESLVRAFEQITIILVFSSDFMARADRAMRSDPRKALNGDQFRSQLKAFLDQTVSRAQKDLEQAKVDIILASKTESRPGVATLASIGPEFMIAMMSSGLFLRQLKERPDYSTVAPDNDIDNTEAKYVNVGEMYKKYSNKLQLQVNQKPQKRLISDIYALEEELDILLLLNSWQRKFCHDFSRVLDPGSFRMTTKTRLSYFRTENYYLLKTIRRLEIRSNELYGLKNHAEKLRDRLQQRIEIEEESHGKAIRVFTFVTLFFLPLSFVTSFFGMNTTDIRDIGYDQKLFWITSLPTTALVIGVAYVYGYKWDSWKENSSRRRSTRQMERDKELEVQVSRSTVLGRLFHSDASHEDVEKGHPQRQDTDLSVRSTLPRKEKARRCILPWATRRAVPIEREAHPTC</sequence>
<dbReference type="InterPro" id="IPR045863">
    <property type="entry name" value="CorA_TM1_TM2"/>
</dbReference>
<dbReference type="SUPFAM" id="SSF144083">
    <property type="entry name" value="Magnesium transport protein CorA, transmembrane region"/>
    <property type="match status" value="1"/>
</dbReference>
<dbReference type="AlphaFoldDB" id="A0A1S8A870"/>
<dbReference type="Pfam" id="PF01544">
    <property type="entry name" value="CorA"/>
    <property type="match status" value="1"/>
</dbReference>
<dbReference type="GO" id="GO:0015095">
    <property type="term" value="F:magnesium ion transmembrane transporter activity"/>
    <property type="evidence" value="ECO:0007669"/>
    <property type="project" value="TreeGrafter"/>
</dbReference>
<proteinExistence type="predicted"/>
<evidence type="ECO:0000256" key="4">
    <source>
        <dbReference type="ARBA" id="ARBA00023136"/>
    </source>
</evidence>
<dbReference type="GO" id="GO:0015087">
    <property type="term" value="F:cobalt ion transmembrane transporter activity"/>
    <property type="evidence" value="ECO:0007669"/>
    <property type="project" value="TreeGrafter"/>
</dbReference>
<accession>A0A1S8A870</accession>
<keyword evidence="7" id="KW-1185">Reference proteome</keyword>
<evidence type="ECO:0000256" key="1">
    <source>
        <dbReference type="ARBA" id="ARBA00004651"/>
    </source>
</evidence>
<keyword evidence="4 5" id="KW-0472">Membrane</keyword>
<dbReference type="InterPro" id="IPR002523">
    <property type="entry name" value="MgTranspt_CorA/ZnTranspt_ZntB"/>
</dbReference>
<feature type="transmembrane region" description="Helical" evidence="5">
    <location>
        <begin position="351"/>
        <end position="373"/>
    </location>
</feature>
<dbReference type="GO" id="GO:0005886">
    <property type="term" value="C:plasma membrane"/>
    <property type="evidence" value="ECO:0007669"/>
    <property type="project" value="UniProtKB-SubCell"/>
</dbReference>
<dbReference type="STRING" id="77044.A0A1S8A870"/>
<dbReference type="GO" id="GO:0000287">
    <property type="term" value="F:magnesium ion binding"/>
    <property type="evidence" value="ECO:0007669"/>
    <property type="project" value="TreeGrafter"/>
</dbReference>
<keyword evidence="3 5" id="KW-1133">Transmembrane helix</keyword>
<dbReference type="Gene3D" id="1.20.58.340">
    <property type="entry name" value="Magnesium transport protein CorA, transmembrane region"/>
    <property type="match status" value="1"/>
</dbReference>
<reference evidence="6" key="1">
    <citation type="submission" date="2016-03" db="EMBL/GenBank/DDBJ databases">
        <title>Draft genome sequence of Rosellinia necatrix.</title>
        <authorList>
            <person name="Kanematsu S."/>
        </authorList>
    </citation>
    <scope>NUCLEOTIDE SEQUENCE [LARGE SCALE GENOMIC DNA]</scope>
    <source>
        <strain evidence="6">W97</strain>
    </source>
</reference>
<evidence type="ECO:0000313" key="7">
    <source>
        <dbReference type="Proteomes" id="UP000054516"/>
    </source>
</evidence>
<evidence type="ECO:0000256" key="3">
    <source>
        <dbReference type="ARBA" id="ARBA00022989"/>
    </source>
</evidence>
<dbReference type="GO" id="GO:0050897">
    <property type="term" value="F:cobalt ion binding"/>
    <property type="evidence" value="ECO:0007669"/>
    <property type="project" value="TreeGrafter"/>
</dbReference>
<comment type="subcellular location">
    <subcellularLocation>
        <location evidence="1">Cell membrane</location>
        <topology evidence="1">Multi-pass membrane protein</topology>
    </subcellularLocation>
</comment>
<organism evidence="6">
    <name type="scientific">Rosellinia necatrix</name>
    <name type="common">White root-rot fungus</name>
    <dbReference type="NCBI Taxonomy" id="77044"/>
    <lineage>
        <taxon>Eukaryota</taxon>
        <taxon>Fungi</taxon>
        <taxon>Dikarya</taxon>
        <taxon>Ascomycota</taxon>
        <taxon>Pezizomycotina</taxon>
        <taxon>Sordariomycetes</taxon>
        <taxon>Xylariomycetidae</taxon>
        <taxon>Xylariales</taxon>
        <taxon>Xylariaceae</taxon>
        <taxon>Rosellinia</taxon>
    </lineage>
</organism>
<gene>
    <name evidence="6" type="ORF">SAMD00023353_2300340</name>
</gene>
<evidence type="ECO:0000313" key="6">
    <source>
        <dbReference type="EMBL" id="GAW26162.1"/>
    </source>
</evidence>
<feature type="transmembrane region" description="Helical" evidence="5">
    <location>
        <begin position="385"/>
        <end position="405"/>
    </location>
</feature>
<keyword evidence="2 5" id="KW-0812">Transmembrane</keyword>